<accession>A0A9D4XZ42</accession>
<dbReference type="AlphaFoldDB" id="A0A9D4XZ42"/>
<dbReference type="EMBL" id="JAMSHJ010000003">
    <property type="protein sequence ID" value="KAI5427306.1"/>
    <property type="molecule type" value="Genomic_DNA"/>
</dbReference>
<organism evidence="1 2">
    <name type="scientific">Pisum sativum</name>
    <name type="common">Garden pea</name>
    <name type="synonym">Lathyrus oleraceus</name>
    <dbReference type="NCBI Taxonomy" id="3888"/>
    <lineage>
        <taxon>Eukaryota</taxon>
        <taxon>Viridiplantae</taxon>
        <taxon>Streptophyta</taxon>
        <taxon>Embryophyta</taxon>
        <taxon>Tracheophyta</taxon>
        <taxon>Spermatophyta</taxon>
        <taxon>Magnoliopsida</taxon>
        <taxon>eudicotyledons</taxon>
        <taxon>Gunneridae</taxon>
        <taxon>Pentapetalae</taxon>
        <taxon>rosids</taxon>
        <taxon>fabids</taxon>
        <taxon>Fabales</taxon>
        <taxon>Fabaceae</taxon>
        <taxon>Papilionoideae</taxon>
        <taxon>50 kb inversion clade</taxon>
        <taxon>NPAAA clade</taxon>
        <taxon>Hologalegina</taxon>
        <taxon>IRL clade</taxon>
        <taxon>Fabeae</taxon>
        <taxon>Lathyrus</taxon>
    </lineage>
</organism>
<protein>
    <submittedName>
        <fullName evidence="1">Uncharacterized protein</fullName>
    </submittedName>
</protein>
<sequence length="217" mass="23997">MIVATYSGLPSESIRTTFSLWVSRLSSLVCGVEIMIETSSPNNGVVEENPPKKSLISFAFQGAPVIITAKLNVCNLATIQMNDQDLLEYLTRAHSTIDSLKLMLALTNTTISTIEELIDRFIRVSLPSDDTYTTPESSAFVSKFSNGGCGCGRGRGRGGRSNFFCIHCRKDAHTEDRCFDLHGYPNKIANVSQIIANYESKGEPKTNFSTEEYQEYL</sequence>
<gene>
    <name evidence="1" type="ORF">KIW84_032645</name>
</gene>
<keyword evidence="2" id="KW-1185">Reference proteome</keyword>
<evidence type="ECO:0000313" key="2">
    <source>
        <dbReference type="Proteomes" id="UP001058974"/>
    </source>
</evidence>
<evidence type="ECO:0000313" key="1">
    <source>
        <dbReference type="EMBL" id="KAI5427306.1"/>
    </source>
</evidence>
<name>A0A9D4XZ42_PEA</name>
<dbReference type="Proteomes" id="UP001058974">
    <property type="component" value="Chromosome 3"/>
</dbReference>
<proteinExistence type="predicted"/>
<comment type="caution">
    <text evidence="1">The sequence shown here is derived from an EMBL/GenBank/DDBJ whole genome shotgun (WGS) entry which is preliminary data.</text>
</comment>
<reference evidence="1 2" key="1">
    <citation type="journal article" date="2022" name="Nat. Genet.">
        <title>Improved pea reference genome and pan-genome highlight genomic features and evolutionary characteristics.</title>
        <authorList>
            <person name="Yang T."/>
            <person name="Liu R."/>
            <person name="Luo Y."/>
            <person name="Hu S."/>
            <person name="Wang D."/>
            <person name="Wang C."/>
            <person name="Pandey M.K."/>
            <person name="Ge S."/>
            <person name="Xu Q."/>
            <person name="Li N."/>
            <person name="Li G."/>
            <person name="Huang Y."/>
            <person name="Saxena R.K."/>
            <person name="Ji Y."/>
            <person name="Li M."/>
            <person name="Yan X."/>
            <person name="He Y."/>
            <person name="Liu Y."/>
            <person name="Wang X."/>
            <person name="Xiang C."/>
            <person name="Varshney R.K."/>
            <person name="Ding H."/>
            <person name="Gao S."/>
            <person name="Zong X."/>
        </authorList>
    </citation>
    <scope>NUCLEOTIDE SEQUENCE [LARGE SCALE GENOMIC DNA]</scope>
    <source>
        <strain evidence="1 2">cv. Zhongwan 6</strain>
    </source>
</reference>
<dbReference type="Gramene" id="Psat03G0264500-T1">
    <property type="protein sequence ID" value="KAI5427306.1"/>
    <property type="gene ID" value="KIW84_032645"/>
</dbReference>